<comment type="caution">
    <text evidence="1">The sequence shown here is derived from an EMBL/GenBank/DDBJ whole genome shotgun (WGS) entry which is preliminary data.</text>
</comment>
<proteinExistence type="predicted"/>
<reference evidence="1 2" key="1">
    <citation type="submission" date="2014-02" db="EMBL/GenBank/DDBJ databases">
        <title>Comparative genomics and transcriptomics to identify genetic mechanisms underlying the emergence of carbapenem resistant Acinetobacter baumannii (CRAb).</title>
        <authorList>
            <person name="Harris A.D."/>
            <person name="Johnson K.J."/>
            <person name="George J."/>
            <person name="Shefchek K."/>
            <person name="Daugherty S.C."/>
            <person name="Parankush S."/>
            <person name="Sadzewicz L."/>
            <person name="Tallon L."/>
            <person name="Sengamalay N."/>
            <person name="Hazen T.H."/>
            <person name="Rasko D.A."/>
        </authorList>
    </citation>
    <scope>NUCLEOTIDE SEQUENCE [LARGE SCALE GENOMIC DNA]</scope>
    <source>
        <strain evidence="1 2">625974</strain>
    </source>
</reference>
<evidence type="ECO:0000313" key="2">
    <source>
        <dbReference type="Proteomes" id="UP000021108"/>
    </source>
</evidence>
<name>A0A009Q670_ACIBA</name>
<accession>A0A009Q670</accession>
<dbReference type="RefSeq" id="WP_032059950.1">
    <property type="nucleotide sequence ID" value="NZ_JEXD01000043.1"/>
</dbReference>
<dbReference type="Proteomes" id="UP000021108">
    <property type="component" value="Unassembled WGS sequence"/>
</dbReference>
<evidence type="ECO:0000313" key="1">
    <source>
        <dbReference type="EMBL" id="EXC05190.1"/>
    </source>
</evidence>
<organism evidence="1 2">
    <name type="scientific">Acinetobacter baumannii 625974</name>
    <dbReference type="NCBI Taxonomy" id="1310607"/>
    <lineage>
        <taxon>Bacteria</taxon>
        <taxon>Pseudomonadati</taxon>
        <taxon>Pseudomonadota</taxon>
        <taxon>Gammaproteobacteria</taxon>
        <taxon>Moraxellales</taxon>
        <taxon>Moraxellaceae</taxon>
        <taxon>Acinetobacter</taxon>
        <taxon>Acinetobacter calcoaceticus/baumannii complex</taxon>
    </lineage>
</organism>
<gene>
    <name evidence="1" type="ORF">J506_3442</name>
</gene>
<dbReference type="PATRIC" id="fig|1310607.3.peg.3328"/>
<dbReference type="EMBL" id="JEXD01000043">
    <property type="protein sequence ID" value="EXC05190.1"/>
    <property type="molecule type" value="Genomic_DNA"/>
</dbReference>
<protein>
    <submittedName>
        <fullName evidence="1">PglZ domain protein</fullName>
    </submittedName>
</protein>
<dbReference type="InterPro" id="IPR014060">
    <property type="entry name" value="PglZ"/>
</dbReference>
<dbReference type="NCBIfam" id="TIGR02687">
    <property type="entry name" value="BREX-1 system phosphatase PglZ type A"/>
    <property type="match status" value="1"/>
</dbReference>
<dbReference type="AlphaFoldDB" id="A0A009Q670"/>
<dbReference type="Pfam" id="PF08665">
    <property type="entry name" value="PglZ"/>
    <property type="match status" value="1"/>
</dbReference>
<sequence length="874" mass="99729">MNLDQLQKGLEQAFYTEKHRIVFWYDAEQSFTEEIKALELNDVQILNMAEESSLAIKLKLELQDQQGKYLLYFPSAEPETEKDWLLDIKLYSRSFYADRFSIIFNELGLQQQSLREHLAKREEFLKAKARLSTLKRYIQPDADEQNLEMAMIAAVVKADSAELMHIVLALADEMVQQNLALEVNPESFAELEKFQLVPALVTALQAEIGYPASVEELNGETQFKLGTFFIRLMTTGFCESLGDVPVWAQELVMSSVSSRATARAFLSRWRDSSKYYPTFDTLSQTVANALRIQEKVGTFDLEQLLDVMTFEVIEQKIIVDLASHIPAVAKAKLEHFRTIISPRLDGYWASKHKDDATRRKYRTVYTALQSAIELFSLRLQFDSGFYFDSSEALYKAFEQELYRFDMAYRHYSAASQRAHVDILKKLDEEIENCYSYWFIDHLARNWGERIEAEQRLNVWKMADIPNQQNFYDTHVRPLLNSPTKRRIVVIISDAFRYEAAVELCDRINEKRYSEATLSSQLGVVPSYTTLGMASLLPHQTLEYKESAGDDVLVDGQSSKGTAARSKILAAYNGLAVTAEMVKGWSRDEGREALKDHELIYVYHNVIDARGDSASTESETFMAVEHAIEELTELSRKILMHFNISTLLITADHGFLFQQSKLESVDRSSLTEKPTNTLKSKKRYVIGHGLPESKEAWKGSTQATAGTLSATDFWIPKGANRFHFVGGSRFVHGGIMPQEIVVPVLTVKQLRGEKAGQRTKRKVEVISTKSTLKMVNNIQKFDLMQTEAVSELVMPVTLSIAIYDGDLKVSSEETLTFDSSTDSVADRVKQVRLSLSGTDFDRKKDYFLVLKDKDLNIEMQRYKVTIDLAFTDDFF</sequence>